<gene>
    <name evidence="2" type="ORF">SDC9_166380</name>
</gene>
<name>A0A645G4E5_9ZZZZ</name>
<feature type="region of interest" description="Disordered" evidence="1">
    <location>
        <begin position="111"/>
        <end position="158"/>
    </location>
</feature>
<feature type="region of interest" description="Disordered" evidence="1">
    <location>
        <begin position="1"/>
        <end position="23"/>
    </location>
</feature>
<evidence type="ECO:0000313" key="2">
    <source>
        <dbReference type="EMBL" id="MPN19014.1"/>
    </source>
</evidence>
<dbReference type="AlphaFoldDB" id="A0A645G4E5"/>
<protein>
    <submittedName>
        <fullName evidence="2">Uncharacterized protein</fullName>
    </submittedName>
</protein>
<accession>A0A645G4E5</accession>
<comment type="caution">
    <text evidence="2">The sequence shown here is derived from an EMBL/GenBank/DDBJ whole genome shotgun (WGS) entry which is preliminary data.</text>
</comment>
<organism evidence="2">
    <name type="scientific">bioreactor metagenome</name>
    <dbReference type="NCBI Taxonomy" id="1076179"/>
    <lineage>
        <taxon>unclassified sequences</taxon>
        <taxon>metagenomes</taxon>
        <taxon>ecological metagenomes</taxon>
    </lineage>
</organism>
<dbReference type="EMBL" id="VSSQ01066487">
    <property type="protein sequence ID" value="MPN19014.1"/>
    <property type="molecule type" value="Genomic_DNA"/>
</dbReference>
<reference evidence="2" key="1">
    <citation type="submission" date="2019-08" db="EMBL/GenBank/DDBJ databases">
        <authorList>
            <person name="Kucharzyk K."/>
            <person name="Murdoch R.W."/>
            <person name="Higgins S."/>
            <person name="Loffler F."/>
        </authorList>
    </citation>
    <scope>NUCLEOTIDE SEQUENCE</scope>
</reference>
<proteinExistence type="predicted"/>
<evidence type="ECO:0000256" key="1">
    <source>
        <dbReference type="SAM" id="MobiDB-lite"/>
    </source>
</evidence>
<feature type="region of interest" description="Disordered" evidence="1">
    <location>
        <begin position="76"/>
        <end position="95"/>
    </location>
</feature>
<feature type="compositionally biased region" description="Basic and acidic residues" evidence="1">
    <location>
        <begin position="147"/>
        <end position="158"/>
    </location>
</feature>
<sequence>MDGFFRQPVQIGRQAPRDGQGDDLGKLVGMQFGDPLFERRVVCRARLDQQRNLRCRFDDALPAVDRLHTRQEVDAGGETFFDDGQGDSVGDGFVGTVGQDEQVFHRRILLEQAAPGQAQGDGEGDGAGRQQHADVQRRVGRPLPGEQRTDQRDTLGQR</sequence>